<dbReference type="EMBL" id="RAPQ01000009">
    <property type="protein sequence ID" value="RKE02447.1"/>
    <property type="molecule type" value="Genomic_DNA"/>
</dbReference>
<feature type="transmembrane region" description="Helical" evidence="1">
    <location>
        <begin position="12"/>
        <end position="33"/>
    </location>
</feature>
<feature type="transmembrane region" description="Helical" evidence="1">
    <location>
        <begin position="39"/>
        <end position="57"/>
    </location>
</feature>
<dbReference type="RefSeq" id="WP_120240311.1">
    <property type="nucleotide sequence ID" value="NZ_RAPQ01000009.1"/>
</dbReference>
<keyword evidence="1" id="KW-0472">Membrane</keyword>
<reference evidence="2 3" key="1">
    <citation type="submission" date="2018-09" db="EMBL/GenBank/DDBJ databases">
        <title>Genomic Encyclopedia of Archaeal and Bacterial Type Strains, Phase II (KMG-II): from individual species to whole genera.</title>
        <authorList>
            <person name="Goeker M."/>
        </authorList>
    </citation>
    <scope>NUCLEOTIDE SEQUENCE [LARGE SCALE GENOMIC DNA]</scope>
    <source>
        <strain evidence="2 3">DSM 21950</strain>
    </source>
</reference>
<accession>A0A419X407</accession>
<protein>
    <submittedName>
        <fullName evidence="2">Uncharacterized protein</fullName>
    </submittedName>
</protein>
<proteinExistence type="predicted"/>
<evidence type="ECO:0000313" key="2">
    <source>
        <dbReference type="EMBL" id="RKE02447.1"/>
    </source>
</evidence>
<evidence type="ECO:0000256" key="1">
    <source>
        <dbReference type="SAM" id="Phobius"/>
    </source>
</evidence>
<sequence length="264" mass="30455">MMNAKQRKTIFRVFIFIIIVLILGLIASLILSFQGKVNAVPTLLTSGFLATGGVYFYKIIKKEFVDNEILPFGVIKEHYEQRKTGLETTTCESCSKRLVDTSLKYADTILKRKYGKEVQFEIAIFTNMEEPDIEYYYSSTGSKVPTHSHLRKINPKYYEENNYAAVKYMKNPIEPIVMFSDTWHQVDYSHVSDEQKKRVRSQAMFNLCSDTPYVLVITGNKKDMFNQDDNECMELIQAIGNCIRADIELKKTLSVCPKENVNMN</sequence>
<evidence type="ECO:0000313" key="3">
    <source>
        <dbReference type="Proteomes" id="UP000284531"/>
    </source>
</evidence>
<keyword evidence="1" id="KW-0812">Transmembrane</keyword>
<comment type="caution">
    <text evidence="2">The sequence shown here is derived from an EMBL/GenBank/DDBJ whole genome shotgun (WGS) entry which is preliminary data.</text>
</comment>
<name>A0A419X407_9BACT</name>
<dbReference type="AlphaFoldDB" id="A0A419X407"/>
<dbReference type="Proteomes" id="UP000284531">
    <property type="component" value="Unassembled WGS sequence"/>
</dbReference>
<keyword evidence="3" id="KW-1185">Reference proteome</keyword>
<organism evidence="2 3">
    <name type="scientific">Marinifilum flexuosum</name>
    <dbReference type="NCBI Taxonomy" id="1117708"/>
    <lineage>
        <taxon>Bacteria</taxon>
        <taxon>Pseudomonadati</taxon>
        <taxon>Bacteroidota</taxon>
        <taxon>Bacteroidia</taxon>
        <taxon>Marinilabiliales</taxon>
        <taxon>Marinifilaceae</taxon>
    </lineage>
</organism>
<gene>
    <name evidence="2" type="ORF">BXY64_2537</name>
</gene>
<keyword evidence="1" id="KW-1133">Transmembrane helix</keyword>